<dbReference type="RefSeq" id="WP_054341250.1">
    <property type="nucleotide sequence ID" value="NZ_FTOE01000004.1"/>
</dbReference>
<evidence type="ECO:0000256" key="1">
    <source>
        <dbReference type="ARBA" id="ARBA00001917"/>
    </source>
</evidence>
<evidence type="ECO:0000256" key="4">
    <source>
        <dbReference type="ARBA" id="ARBA00038054"/>
    </source>
</evidence>
<sequence length="204" mass="22545">MLLDLDLISRNAVYHTLTQVIIPRPVAWVLSEHQNGQYNLAPFSYFSAVCSDPPIMMISVGKKPDGSEKDTYRNIIEREQFIIHIAGSELAESVTKSSAVLDAGVSEIELCDLHTTPVEGFPLPRIIGPKIAMSCRFYEEKQIGSSGQHLLFGQVEKVWLDDGIVSIDENGRIKVNASIVDPLGRLGGNEYTTFGEILDISRPD</sequence>
<comment type="similarity">
    <text evidence="4">Belongs to the flavoredoxin family.</text>
</comment>
<evidence type="ECO:0000256" key="3">
    <source>
        <dbReference type="ARBA" id="ARBA00022643"/>
    </source>
</evidence>
<organism evidence="6 7">
    <name type="scientific">Neptunomonas antarctica</name>
    <dbReference type="NCBI Taxonomy" id="619304"/>
    <lineage>
        <taxon>Bacteria</taxon>
        <taxon>Pseudomonadati</taxon>
        <taxon>Pseudomonadota</taxon>
        <taxon>Gammaproteobacteria</taxon>
        <taxon>Oceanospirillales</taxon>
        <taxon>Oceanospirillaceae</taxon>
        <taxon>Neptunomonas</taxon>
    </lineage>
</organism>
<dbReference type="AlphaFoldDB" id="A0A1N7LTC3"/>
<dbReference type="InterPro" id="IPR012349">
    <property type="entry name" value="Split_barrel_FMN-bd"/>
</dbReference>
<dbReference type="GO" id="GO:0016646">
    <property type="term" value="F:oxidoreductase activity, acting on the CH-NH group of donors, NAD or NADP as acceptor"/>
    <property type="evidence" value="ECO:0007669"/>
    <property type="project" value="UniProtKB-ARBA"/>
</dbReference>
<evidence type="ECO:0000259" key="5">
    <source>
        <dbReference type="SMART" id="SM00903"/>
    </source>
</evidence>
<dbReference type="Pfam" id="PF01613">
    <property type="entry name" value="Flavin_Reduct"/>
    <property type="match status" value="1"/>
</dbReference>
<dbReference type="SMART" id="SM00903">
    <property type="entry name" value="Flavin_Reduct"/>
    <property type="match status" value="1"/>
</dbReference>
<gene>
    <name evidence="6" type="ORF">SAMN05421760_104309</name>
</gene>
<dbReference type="InterPro" id="IPR002563">
    <property type="entry name" value="Flavin_Rdtase-like_dom"/>
</dbReference>
<dbReference type="GO" id="GO:0010181">
    <property type="term" value="F:FMN binding"/>
    <property type="evidence" value="ECO:0007669"/>
    <property type="project" value="InterPro"/>
</dbReference>
<name>A0A1N7LTC3_9GAMM</name>
<comment type="cofactor">
    <cofactor evidence="1">
        <name>FMN</name>
        <dbReference type="ChEBI" id="CHEBI:58210"/>
    </cofactor>
</comment>
<evidence type="ECO:0000313" key="6">
    <source>
        <dbReference type="EMBL" id="SIS77024.1"/>
    </source>
</evidence>
<dbReference type="PANTHER" id="PTHR33798">
    <property type="entry name" value="FLAVOPROTEIN OXYGENASE"/>
    <property type="match status" value="1"/>
</dbReference>
<dbReference type="Gene3D" id="2.30.110.10">
    <property type="entry name" value="Electron Transport, Fmn-binding Protein, Chain A"/>
    <property type="match status" value="1"/>
</dbReference>
<proteinExistence type="inferred from homology"/>
<feature type="domain" description="Flavin reductase like" evidence="5">
    <location>
        <begin position="19"/>
        <end position="170"/>
    </location>
</feature>
<evidence type="ECO:0000256" key="2">
    <source>
        <dbReference type="ARBA" id="ARBA00022630"/>
    </source>
</evidence>
<keyword evidence="7" id="KW-1185">Reference proteome</keyword>
<dbReference type="OrthoDB" id="9794638at2"/>
<accession>A0A1N7LTC3</accession>
<keyword evidence="2" id="KW-0285">Flavoprotein</keyword>
<protein>
    <submittedName>
        <fullName evidence="6">NADH-FMN oxidoreductase RutF, flavin reductase (DIM6/NTAB) family</fullName>
    </submittedName>
</protein>
<dbReference type="PANTHER" id="PTHR33798:SF5">
    <property type="entry name" value="FLAVIN REDUCTASE LIKE DOMAIN-CONTAINING PROTEIN"/>
    <property type="match status" value="1"/>
</dbReference>
<dbReference type="STRING" id="619304.SAMN05421760_104309"/>
<evidence type="ECO:0000313" key="7">
    <source>
        <dbReference type="Proteomes" id="UP000185999"/>
    </source>
</evidence>
<dbReference type="EMBL" id="FTOE01000004">
    <property type="protein sequence ID" value="SIS77024.1"/>
    <property type="molecule type" value="Genomic_DNA"/>
</dbReference>
<reference evidence="7" key="1">
    <citation type="submission" date="2017-01" db="EMBL/GenBank/DDBJ databases">
        <authorList>
            <person name="Varghese N."/>
            <person name="Submissions S."/>
        </authorList>
    </citation>
    <scope>NUCLEOTIDE SEQUENCE [LARGE SCALE GENOMIC DNA]</scope>
    <source>
        <strain evidence="7">DSM 22306</strain>
    </source>
</reference>
<dbReference type="SUPFAM" id="SSF50475">
    <property type="entry name" value="FMN-binding split barrel"/>
    <property type="match status" value="1"/>
</dbReference>
<dbReference type="Proteomes" id="UP000185999">
    <property type="component" value="Unassembled WGS sequence"/>
</dbReference>
<keyword evidence="3" id="KW-0288">FMN</keyword>